<accession>A0A4R6PK83</accession>
<dbReference type="GO" id="GO:0019748">
    <property type="term" value="P:secondary metabolic process"/>
    <property type="evidence" value="ECO:0007669"/>
    <property type="project" value="InterPro"/>
</dbReference>
<reference evidence="1 2" key="1">
    <citation type="submission" date="2019-03" db="EMBL/GenBank/DDBJ databases">
        <title>Genomic Encyclopedia of Type Strains, Phase IV (KMG-IV): sequencing the most valuable type-strain genomes for metagenomic binning, comparative biology and taxonomic classification.</title>
        <authorList>
            <person name="Goeker M."/>
        </authorList>
    </citation>
    <scope>NUCLEOTIDE SEQUENCE [LARGE SCALE GENOMIC DNA]</scope>
    <source>
        <strain evidence="1 2">DSM 44496</strain>
    </source>
</reference>
<evidence type="ECO:0000313" key="1">
    <source>
        <dbReference type="EMBL" id="TDP38824.1"/>
    </source>
</evidence>
<dbReference type="SUPFAM" id="SSF56112">
    <property type="entry name" value="Protein kinase-like (PK-like)"/>
    <property type="match status" value="1"/>
</dbReference>
<dbReference type="EMBL" id="SNXK01000003">
    <property type="protein sequence ID" value="TDP38824.1"/>
    <property type="molecule type" value="Genomic_DNA"/>
</dbReference>
<proteinExistence type="predicted"/>
<dbReference type="InterPro" id="IPR011009">
    <property type="entry name" value="Kinase-like_dom_sf"/>
</dbReference>
<keyword evidence="2" id="KW-1185">Reference proteome</keyword>
<dbReference type="GO" id="GO:0016773">
    <property type="term" value="F:phosphotransferase activity, alcohol group as acceptor"/>
    <property type="evidence" value="ECO:0007669"/>
    <property type="project" value="InterPro"/>
</dbReference>
<dbReference type="Pfam" id="PF04655">
    <property type="entry name" value="APH_6_hur"/>
    <property type="match status" value="1"/>
</dbReference>
<gene>
    <name evidence="1" type="ORF">DFR75_103483</name>
</gene>
<keyword evidence="1" id="KW-0418">Kinase</keyword>
<dbReference type="RefSeq" id="WP_067487237.1">
    <property type="nucleotide sequence ID" value="NZ_SNXK01000003.1"/>
</dbReference>
<organism evidence="1 2">
    <name type="scientific">Nocardia ignorata</name>
    <dbReference type="NCBI Taxonomy" id="145285"/>
    <lineage>
        <taxon>Bacteria</taxon>
        <taxon>Bacillati</taxon>
        <taxon>Actinomycetota</taxon>
        <taxon>Actinomycetes</taxon>
        <taxon>Mycobacteriales</taxon>
        <taxon>Nocardiaceae</taxon>
        <taxon>Nocardia</taxon>
    </lineage>
</organism>
<evidence type="ECO:0000313" key="2">
    <source>
        <dbReference type="Proteomes" id="UP000295087"/>
    </source>
</evidence>
<dbReference type="Gene3D" id="3.90.1200.10">
    <property type="match status" value="1"/>
</dbReference>
<name>A0A4R6PK83_NOCIG</name>
<comment type="caution">
    <text evidence="1">The sequence shown here is derived from an EMBL/GenBank/DDBJ whole genome shotgun (WGS) entry which is preliminary data.</text>
</comment>
<dbReference type="GO" id="GO:0016301">
    <property type="term" value="F:kinase activity"/>
    <property type="evidence" value="ECO:0007669"/>
    <property type="project" value="UniProtKB-KW"/>
</dbReference>
<dbReference type="AlphaFoldDB" id="A0A4R6PK83"/>
<protein>
    <submittedName>
        <fullName evidence="1">Streptomycin 6-kinase</fullName>
    </submittedName>
</protein>
<dbReference type="InterPro" id="IPR006748">
    <property type="entry name" value="NH2Glyco/OHUrea_AB-resist_kin"/>
</dbReference>
<sequence>MIEIPEAFAHETIGREGEPGRAWIAALPQLLDDLLQRWSCRPDGPLMHGNVGVVLPVDRAHHPPAVIKVSFPHPGNDFEADAFDTWNGAGAVRLFERDTAHYAMLLERAPGGALSEVTDFDEAVTALGELSWRLAVDAPPALPRLSRLVAEWPDEMAATAAEVGNPLPGRVMGAALATLRELGPNQPETLVHGDLHDANVLRGDREPWLAIDPKGYVGDRAYDTITVIRSYRFAPLLFSADPARGLRRGLDMYCEAARIDREQARRWAQVRAVRAALWGRQHGEPDWVVRVTDRLAEMLV</sequence>
<dbReference type="Proteomes" id="UP000295087">
    <property type="component" value="Unassembled WGS sequence"/>
</dbReference>
<keyword evidence="1" id="KW-0808">Transferase</keyword>